<name>A0A4U1G284_9SPHI</name>
<evidence type="ECO:0000256" key="3">
    <source>
        <dbReference type="ARBA" id="ARBA00023172"/>
    </source>
</evidence>
<dbReference type="Pfam" id="PF00589">
    <property type="entry name" value="Phage_integrase"/>
    <property type="match status" value="1"/>
</dbReference>
<evidence type="ECO:0000259" key="6">
    <source>
        <dbReference type="PROSITE" id="PS51900"/>
    </source>
</evidence>
<feature type="domain" description="Tyr recombinase" evidence="5">
    <location>
        <begin position="230"/>
        <end position="424"/>
    </location>
</feature>
<dbReference type="AlphaFoldDB" id="A0A4U1G284"/>
<dbReference type="PROSITE" id="PS51900">
    <property type="entry name" value="CB"/>
    <property type="match status" value="1"/>
</dbReference>
<evidence type="ECO:0000256" key="1">
    <source>
        <dbReference type="ARBA" id="ARBA00022908"/>
    </source>
</evidence>
<keyword evidence="3" id="KW-0233">DNA recombination</keyword>
<evidence type="ECO:0000313" key="8">
    <source>
        <dbReference type="Proteomes" id="UP000309594"/>
    </source>
</evidence>
<protein>
    <submittedName>
        <fullName evidence="7">Phage integrase family protein</fullName>
    </submittedName>
</protein>
<evidence type="ECO:0000256" key="2">
    <source>
        <dbReference type="ARBA" id="ARBA00023125"/>
    </source>
</evidence>
<dbReference type="GO" id="GO:0003677">
    <property type="term" value="F:DNA binding"/>
    <property type="evidence" value="ECO:0007669"/>
    <property type="project" value="UniProtKB-UniRule"/>
</dbReference>
<dbReference type="PROSITE" id="PS51898">
    <property type="entry name" value="TYR_RECOMBINASE"/>
    <property type="match status" value="1"/>
</dbReference>
<comment type="caution">
    <text evidence="7">The sequence shown here is derived from an EMBL/GenBank/DDBJ whole genome shotgun (WGS) entry which is preliminary data.</text>
</comment>
<dbReference type="SUPFAM" id="SSF56349">
    <property type="entry name" value="DNA breaking-rejoining enzymes"/>
    <property type="match status" value="1"/>
</dbReference>
<dbReference type="Proteomes" id="UP000309594">
    <property type="component" value="Unassembled WGS sequence"/>
</dbReference>
<evidence type="ECO:0000256" key="4">
    <source>
        <dbReference type="PROSITE-ProRule" id="PRU01248"/>
    </source>
</evidence>
<evidence type="ECO:0000259" key="5">
    <source>
        <dbReference type="PROSITE" id="PS51898"/>
    </source>
</evidence>
<dbReference type="InterPro" id="IPR002104">
    <property type="entry name" value="Integrase_catalytic"/>
</dbReference>
<organism evidence="7 8">
    <name type="scientific">Pedobacter hiemivivus</name>
    <dbReference type="NCBI Taxonomy" id="2530454"/>
    <lineage>
        <taxon>Bacteria</taxon>
        <taxon>Pseudomonadati</taxon>
        <taxon>Bacteroidota</taxon>
        <taxon>Sphingobacteriia</taxon>
        <taxon>Sphingobacteriales</taxon>
        <taxon>Sphingobacteriaceae</taxon>
        <taxon>Pedobacter</taxon>
    </lineage>
</organism>
<keyword evidence="1" id="KW-0229">DNA integration</keyword>
<gene>
    <name evidence="7" type="ORF">FBD94_20630</name>
</gene>
<proteinExistence type="predicted"/>
<feature type="domain" description="Core-binding (CB)" evidence="6">
    <location>
        <begin position="108"/>
        <end position="206"/>
    </location>
</feature>
<sequence>MKINRSTKAISYLLANHQGVEIFLSVPGVSAKEQKYFLEYNNEGRKKYYGNGSIKRTAIEFFNTLPEYYQDKKAYIESQLAELYKQDIDIIVHELHATPSVGAVTMKSTVRATIEAFYAYKTLQKMEGTIEKRALSNYGQYHNKLLRYFDLEPQRKYTLADLSAEFWLRYRIALLNNEGGINTKPLCNASVNQHYQYITQFYGWLIDYNELPVRNHIKKLKKLNEAKQAKRFKVLSDQLLNEFYSVLEHKEKLQYTSLYLAALLLYENNIRLSEQVLIKVGHIDLKRNRLSVVNKKNDTVRTVIISAKATELIEIIHSKTVRKGVVITDEMYLFGGYNRLKPGKPLSYEDLGTWMRRFRKAYPQFAGRTLYEQKHTSITNQFDAGIDHQSIRERANHSSITTTEIYLQTNKVVAPYELRLDDME</sequence>
<reference evidence="7 8" key="1">
    <citation type="submission" date="2019-04" db="EMBL/GenBank/DDBJ databases">
        <title>Pedobacter sp. RP-1-16 sp. nov., isolated from Arctic soil.</title>
        <authorList>
            <person name="Dahal R.H."/>
            <person name="Kim D.-U."/>
        </authorList>
    </citation>
    <scope>NUCLEOTIDE SEQUENCE [LARGE SCALE GENOMIC DNA]</scope>
    <source>
        <strain evidence="7 8">RP-1-16</strain>
    </source>
</reference>
<dbReference type="RefSeq" id="WP_136881602.1">
    <property type="nucleotide sequence ID" value="NZ_SWDX01000009.1"/>
</dbReference>
<dbReference type="CDD" id="cd00397">
    <property type="entry name" value="DNA_BRE_C"/>
    <property type="match status" value="1"/>
</dbReference>
<dbReference type="GO" id="GO:0015074">
    <property type="term" value="P:DNA integration"/>
    <property type="evidence" value="ECO:0007669"/>
    <property type="project" value="UniProtKB-KW"/>
</dbReference>
<accession>A0A4U1G284</accession>
<evidence type="ECO:0000313" key="7">
    <source>
        <dbReference type="EMBL" id="TKC57681.1"/>
    </source>
</evidence>
<dbReference type="InterPro" id="IPR013762">
    <property type="entry name" value="Integrase-like_cat_sf"/>
</dbReference>
<keyword evidence="2 4" id="KW-0238">DNA-binding</keyword>
<dbReference type="Gene3D" id="1.10.443.10">
    <property type="entry name" value="Intergrase catalytic core"/>
    <property type="match status" value="1"/>
</dbReference>
<dbReference type="GO" id="GO:0006310">
    <property type="term" value="P:DNA recombination"/>
    <property type="evidence" value="ECO:0007669"/>
    <property type="project" value="UniProtKB-KW"/>
</dbReference>
<dbReference type="InterPro" id="IPR044068">
    <property type="entry name" value="CB"/>
</dbReference>
<dbReference type="EMBL" id="SWDX01000009">
    <property type="protein sequence ID" value="TKC57681.1"/>
    <property type="molecule type" value="Genomic_DNA"/>
</dbReference>
<dbReference type="InterPro" id="IPR011010">
    <property type="entry name" value="DNA_brk_join_enz"/>
</dbReference>